<evidence type="ECO:0000256" key="1">
    <source>
        <dbReference type="ARBA" id="ARBA00022450"/>
    </source>
</evidence>
<proteinExistence type="predicted"/>
<dbReference type="PANTHER" id="PTHR43775">
    <property type="entry name" value="FATTY ACID SYNTHASE"/>
    <property type="match status" value="1"/>
</dbReference>
<accession>A0A7R8VME2</accession>
<dbReference type="InterPro" id="IPR050091">
    <property type="entry name" value="PKS_NRPS_Biosynth_Enz"/>
</dbReference>
<dbReference type="GO" id="GO:0016491">
    <property type="term" value="F:oxidoreductase activity"/>
    <property type="evidence" value="ECO:0007669"/>
    <property type="project" value="UniProtKB-KW"/>
</dbReference>
<dbReference type="GO" id="GO:0006633">
    <property type="term" value="P:fatty acid biosynthetic process"/>
    <property type="evidence" value="ECO:0007669"/>
    <property type="project" value="UniProtKB-KW"/>
</dbReference>
<dbReference type="InterPro" id="IPR036291">
    <property type="entry name" value="NAD(P)-bd_dom_sf"/>
</dbReference>
<evidence type="ECO:0000256" key="7">
    <source>
        <dbReference type="ARBA" id="ARBA00023160"/>
    </source>
</evidence>
<organism evidence="10">
    <name type="scientific">Timema douglasi</name>
    <name type="common">Walking stick</name>
    <dbReference type="NCBI Taxonomy" id="61478"/>
    <lineage>
        <taxon>Eukaryota</taxon>
        <taxon>Metazoa</taxon>
        <taxon>Ecdysozoa</taxon>
        <taxon>Arthropoda</taxon>
        <taxon>Hexapoda</taxon>
        <taxon>Insecta</taxon>
        <taxon>Pterygota</taxon>
        <taxon>Neoptera</taxon>
        <taxon>Polyneoptera</taxon>
        <taxon>Phasmatodea</taxon>
        <taxon>Timematodea</taxon>
        <taxon>Timematoidea</taxon>
        <taxon>Timematidae</taxon>
        <taxon>Timema</taxon>
    </lineage>
</organism>
<sequence>MFQNVQEIDDVGHLELSGITDDGSKVMSVVQNKGNVTQISLDPYLTWKIPEAWSLEDAATVPLAYATAYHGMVQAADLSSCESVLVNAGHTPIGQAAIALALHIGSTVFTTVAESDHKDFLIKRFPQVSRLAQPLPYLSIFPNSSLSHASPVRSFSLRVLSLVHPSGLWSSNRSSTLLFVLVLTLELATEEFKNITVFGIALDNLFNASLAWKKELHSEIQKGINSGVVQPLERKVFTKQQALSALRNLSNQNYTGKVVLTFEKGKKSILNTVKETTKFVFDPKNSHLIIGTKFEDCLDLAEWLVSQEANKITIASKSSEISALSKRRLFLLRHYHSAHILQLTANKISTLPGASSLIRNASNLGPLTTIFAIALDKLSATLHSIHPVPLYFNLLECWHSFIAHYELQLFIEAIFKPAHAQRISLADNRQSSHACYKFGMHICDFVTRINDATSLHNLDVASRSLDSLSHFVSLMDKSGEDVSKERFKAGLPILDVQWTDSQKISSYDETVHFLPSSLDALEGVGKEFLSKAKGPLVITPSLSPGIGLVPEVPPIFIVPGIQDQIEKHMRSLQPIGPYNIVGVLWGGILSLEIARVLKSQDQKTKLFLLDGAPETSQSLVRQLGTEDELQCNLITKLLDIESNKVQEEIIQLPDWKSRVDYGLSALKNISPEKKHYIASGLEASYKRIGQLLSYKPNDTLLYDEVHLVRTEGAPEDDNCDLHKDVPYKKSPAEGSCPILFLISKEHVLPELYPTVPEIPHVKIRGTYGGPHRPSIFIKVLLIRTLLKSLHCHFPHDHKNPWSQPIPWEDMNWDLADILALEY</sequence>
<reference evidence="10" key="1">
    <citation type="submission" date="2020-11" db="EMBL/GenBank/DDBJ databases">
        <authorList>
            <person name="Tran Van P."/>
        </authorList>
    </citation>
    <scope>NUCLEOTIDE SEQUENCE</scope>
</reference>
<gene>
    <name evidence="10" type="ORF">TDIB3V08_LOCUS7417</name>
</gene>
<keyword evidence="8" id="KW-0511">Multifunctional enzyme</keyword>
<dbReference type="Gene3D" id="3.40.50.1820">
    <property type="entry name" value="alpha/beta hydrolase"/>
    <property type="match status" value="1"/>
</dbReference>
<keyword evidence="6" id="KW-0443">Lipid metabolism</keyword>
<keyword evidence="3" id="KW-0276">Fatty acid metabolism</keyword>
<dbReference type="CDD" id="cd05195">
    <property type="entry name" value="enoyl_red"/>
    <property type="match status" value="1"/>
</dbReference>
<dbReference type="EMBL" id="OA568153">
    <property type="protein sequence ID" value="CAD7201214.1"/>
    <property type="molecule type" value="Genomic_DNA"/>
</dbReference>
<keyword evidence="7" id="KW-0275">Fatty acid biosynthesis</keyword>
<protein>
    <recommendedName>
        <fullName evidence="9">Enoyl reductase (ER) domain-containing protein</fullName>
    </recommendedName>
</protein>
<dbReference type="AlphaFoldDB" id="A0A7R8VME2"/>
<dbReference type="SMART" id="SM00829">
    <property type="entry name" value="PKS_ER"/>
    <property type="match status" value="1"/>
</dbReference>
<evidence type="ECO:0000256" key="4">
    <source>
        <dbReference type="ARBA" id="ARBA00022857"/>
    </source>
</evidence>
<keyword evidence="1" id="KW-0596">Phosphopantetheine</keyword>
<evidence type="ECO:0000256" key="8">
    <source>
        <dbReference type="ARBA" id="ARBA00023268"/>
    </source>
</evidence>
<dbReference type="Gene3D" id="3.40.50.720">
    <property type="entry name" value="NAD(P)-binding Rossmann-like Domain"/>
    <property type="match status" value="1"/>
</dbReference>
<feature type="domain" description="Enoyl reductase (ER)" evidence="9">
    <location>
        <begin position="6"/>
        <end position="260"/>
    </location>
</feature>
<evidence type="ECO:0000313" key="10">
    <source>
        <dbReference type="EMBL" id="CAD7201214.1"/>
    </source>
</evidence>
<evidence type="ECO:0000256" key="2">
    <source>
        <dbReference type="ARBA" id="ARBA00022516"/>
    </source>
</evidence>
<dbReference type="SUPFAM" id="SSF53474">
    <property type="entry name" value="alpha/beta-Hydrolases"/>
    <property type="match status" value="1"/>
</dbReference>
<dbReference type="GO" id="GO:0004312">
    <property type="term" value="F:fatty acid synthase activity"/>
    <property type="evidence" value="ECO:0007669"/>
    <property type="project" value="TreeGrafter"/>
</dbReference>
<dbReference type="Gene3D" id="3.90.180.10">
    <property type="entry name" value="Medium-chain alcohol dehydrogenases, catalytic domain"/>
    <property type="match status" value="2"/>
</dbReference>
<evidence type="ECO:0000256" key="5">
    <source>
        <dbReference type="ARBA" id="ARBA00023002"/>
    </source>
</evidence>
<keyword evidence="2" id="KW-0444">Lipid biosynthesis</keyword>
<dbReference type="InterPro" id="IPR020843">
    <property type="entry name" value="ER"/>
</dbReference>
<evidence type="ECO:0000256" key="6">
    <source>
        <dbReference type="ARBA" id="ARBA00023098"/>
    </source>
</evidence>
<keyword evidence="4" id="KW-0521">NADP</keyword>
<dbReference type="SUPFAM" id="SSF51735">
    <property type="entry name" value="NAD(P)-binding Rossmann-fold domains"/>
    <property type="match status" value="1"/>
</dbReference>
<dbReference type="InterPro" id="IPR029058">
    <property type="entry name" value="AB_hydrolase_fold"/>
</dbReference>
<keyword evidence="5" id="KW-0560">Oxidoreductase</keyword>
<name>A0A7R8VME2_TIMDO</name>
<evidence type="ECO:0000259" key="9">
    <source>
        <dbReference type="SMART" id="SM00829"/>
    </source>
</evidence>
<evidence type="ECO:0000256" key="3">
    <source>
        <dbReference type="ARBA" id="ARBA00022832"/>
    </source>
</evidence>
<dbReference type="PANTHER" id="PTHR43775:SF7">
    <property type="entry name" value="FATTY ACID SYNTHASE"/>
    <property type="match status" value="1"/>
</dbReference>